<protein>
    <submittedName>
        <fullName evidence="7">Membrane protein involved in the export of O-antigen and teichoic acid</fullName>
    </submittedName>
</protein>
<evidence type="ECO:0000256" key="6">
    <source>
        <dbReference type="SAM" id="Phobius"/>
    </source>
</evidence>
<feature type="transmembrane region" description="Helical" evidence="6">
    <location>
        <begin position="406"/>
        <end position="425"/>
    </location>
</feature>
<dbReference type="Proteomes" id="UP000242818">
    <property type="component" value="Unassembled WGS sequence"/>
</dbReference>
<feature type="transmembrane region" description="Helical" evidence="6">
    <location>
        <begin position="12"/>
        <end position="34"/>
    </location>
</feature>
<dbReference type="PANTHER" id="PTHR30250">
    <property type="entry name" value="PST FAMILY PREDICTED COLANIC ACID TRANSPORTER"/>
    <property type="match status" value="1"/>
</dbReference>
<evidence type="ECO:0000313" key="8">
    <source>
        <dbReference type="Proteomes" id="UP000242818"/>
    </source>
</evidence>
<keyword evidence="2" id="KW-1003">Cell membrane</keyword>
<sequence>MQRSYTKNYFKIYFWQLLSILLNLLSLMVVIPQLSSHPGIYGIYAICVSSVIFLSYADLGFMNAGFKFASEFFARGKQAEERQIIGLVSFILLIFVGLFMITTLVLSVHPSWLIKGLNDQGYVRIARQLLVILALFAPMVVLQRALAIIFGIRLQDFIYQRVQMVVNLCKIVSVFFFYRSGHSNIVGYFLFGQCLTAVGLLTGFGIAGRRYGIGLKCFARSIRFSRPLFDEIKPLALSTLFITISWILYYELDIFSIARLSGAQAVAFYSIGLTCQSFFRTILGMLFNPFAARFNHFIAMHDTEGLKRFYQSVICLMLPVVVFPILSIVCLSKPLVYSWVGSGFHESVRLVQVLAMCNIWGFISYPAGMLLIARKEIRKLYVLAIVQPVIFWLGVAVFFSHFGYEVFAWFQLFAFLISALVYGWYSKQFLQIDTWKFFKTFILPGFLPAVLLILGLWSLVGYLPEEKNKINLILVVAIGGVLSMLAVGIYYLTTPTFRKYMYTVLQNLRTGRAAG</sequence>
<dbReference type="RefSeq" id="WP_089713887.1">
    <property type="nucleotide sequence ID" value="NZ_FMAR01000012.1"/>
</dbReference>
<feature type="transmembrane region" description="Helical" evidence="6">
    <location>
        <begin position="472"/>
        <end position="492"/>
    </location>
</feature>
<keyword evidence="3 6" id="KW-0812">Transmembrane</keyword>
<evidence type="ECO:0000256" key="1">
    <source>
        <dbReference type="ARBA" id="ARBA00004651"/>
    </source>
</evidence>
<dbReference type="AlphaFoldDB" id="A0A1C4F6Z4"/>
<feature type="transmembrane region" description="Helical" evidence="6">
    <location>
        <begin position="268"/>
        <end position="288"/>
    </location>
</feature>
<keyword evidence="8" id="KW-1185">Reference proteome</keyword>
<evidence type="ECO:0000313" key="7">
    <source>
        <dbReference type="EMBL" id="SCC51614.1"/>
    </source>
</evidence>
<gene>
    <name evidence="7" type="ORF">GA0116948_11253</name>
</gene>
<name>A0A1C4F6Z4_9BACT</name>
<feature type="transmembrane region" description="Helical" evidence="6">
    <location>
        <begin position="162"/>
        <end position="179"/>
    </location>
</feature>
<keyword evidence="5 6" id="KW-0472">Membrane</keyword>
<evidence type="ECO:0000256" key="5">
    <source>
        <dbReference type="ARBA" id="ARBA00023136"/>
    </source>
</evidence>
<feature type="transmembrane region" description="Helical" evidence="6">
    <location>
        <begin position="349"/>
        <end position="373"/>
    </location>
</feature>
<feature type="transmembrane region" description="Helical" evidence="6">
    <location>
        <begin position="309"/>
        <end position="329"/>
    </location>
</feature>
<feature type="transmembrane region" description="Helical" evidence="6">
    <location>
        <begin position="40"/>
        <end position="63"/>
    </location>
</feature>
<comment type="subcellular location">
    <subcellularLocation>
        <location evidence="1">Cell membrane</location>
        <topology evidence="1">Multi-pass membrane protein</topology>
    </subcellularLocation>
</comment>
<dbReference type="EMBL" id="FMAR01000012">
    <property type="protein sequence ID" value="SCC51614.1"/>
    <property type="molecule type" value="Genomic_DNA"/>
</dbReference>
<feature type="transmembrane region" description="Helical" evidence="6">
    <location>
        <begin position="228"/>
        <end position="248"/>
    </location>
</feature>
<dbReference type="OrthoDB" id="752006at2"/>
<feature type="transmembrane region" description="Helical" evidence="6">
    <location>
        <begin position="185"/>
        <end position="207"/>
    </location>
</feature>
<reference evidence="7 8" key="1">
    <citation type="submission" date="2016-08" db="EMBL/GenBank/DDBJ databases">
        <authorList>
            <person name="Seilhamer J.J."/>
        </authorList>
    </citation>
    <scope>NUCLEOTIDE SEQUENCE [LARGE SCALE GENOMIC DNA]</scope>
    <source>
        <strain evidence="7 8">A37T2</strain>
    </source>
</reference>
<organism evidence="7 8">
    <name type="scientific">Chitinophaga costaii</name>
    <dbReference type="NCBI Taxonomy" id="1335309"/>
    <lineage>
        <taxon>Bacteria</taxon>
        <taxon>Pseudomonadati</taxon>
        <taxon>Bacteroidota</taxon>
        <taxon>Chitinophagia</taxon>
        <taxon>Chitinophagales</taxon>
        <taxon>Chitinophagaceae</taxon>
        <taxon>Chitinophaga</taxon>
    </lineage>
</organism>
<dbReference type="STRING" id="1335309.GA0116948_11253"/>
<dbReference type="InterPro" id="IPR050833">
    <property type="entry name" value="Poly_Biosynth_Transport"/>
</dbReference>
<dbReference type="PANTHER" id="PTHR30250:SF11">
    <property type="entry name" value="O-ANTIGEN TRANSPORTER-RELATED"/>
    <property type="match status" value="1"/>
</dbReference>
<accession>A0A1C4F6Z4</accession>
<feature type="transmembrane region" description="Helical" evidence="6">
    <location>
        <begin position="129"/>
        <end position="150"/>
    </location>
</feature>
<keyword evidence="4 6" id="KW-1133">Transmembrane helix</keyword>
<dbReference type="GO" id="GO:0005886">
    <property type="term" value="C:plasma membrane"/>
    <property type="evidence" value="ECO:0007669"/>
    <property type="project" value="UniProtKB-SubCell"/>
</dbReference>
<evidence type="ECO:0000256" key="3">
    <source>
        <dbReference type="ARBA" id="ARBA00022692"/>
    </source>
</evidence>
<feature type="transmembrane region" description="Helical" evidence="6">
    <location>
        <begin position="84"/>
        <end position="109"/>
    </location>
</feature>
<evidence type="ECO:0000256" key="4">
    <source>
        <dbReference type="ARBA" id="ARBA00022989"/>
    </source>
</evidence>
<proteinExistence type="predicted"/>
<evidence type="ECO:0000256" key="2">
    <source>
        <dbReference type="ARBA" id="ARBA00022475"/>
    </source>
</evidence>
<feature type="transmembrane region" description="Helical" evidence="6">
    <location>
        <begin position="437"/>
        <end position="460"/>
    </location>
</feature>
<feature type="transmembrane region" description="Helical" evidence="6">
    <location>
        <begin position="380"/>
        <end position="400"/>
    </location>
</feature>